<proteinExistence type="predicted"/>
<feature type="compositionally biased region" description="Low complexity" evidence="1">
    <location>
        <begin position="329"/>
        <end position="342"/>
    </location>
</feature>
<dbReference type="AlphaFoldDB" id="A0A8C8BFG5"/>
<feature type="region of interest" description="Disordered" evidence="1">
    <location>
        <begin position="248"/>
        <end position="348"/>
    </location>
</feature>
<protein>
    <submittedName>
        <fullName evidence="2">Uncharacterized protein</fullName>
    </submittedName>
</protein>
<reference evidence="2" key="1">
    <citation type="submission" date="2025-08" db="UniProtKB">
        <authorList>
            <consortium name="Ensembl"/>
        </authorList>
    </citation>
    <scope>IDENTIFICATION</scope>
</reference>
<sequence>MLCAVGSWLSQAQLQPHGFLDHSRAGGWGWDEEAPARLPASVSSPSPPTHVLGLDAGQLNSAPALVPFTGAAAAPLPLLLRHDQLGQVGVQLILLVDPLLLDAVPAFLLGDAQRAGDVVPEIQPLLLGEVGDGLVVVLHLHLALAQEEVSLHGLAVQLQGSLAVGQCLVVLLHLQVAEGSVGVVDGHQGVTVLQDETRAVASDSNRLLPAAEPAAQRHHPDESCECWLGLARRGELLGWTGDKLGSVPMGQPPGGGGQPPWTRRWSPPPQGVSAPPRPARRCGGVGGDRLRVGVSWPRVGTGGSSSEGGWPSPGGSWVAQAWAGGGEGQAQRGDPCPGVCPGPEGGVV</sequence>
<dbReference type="Ensembl" id="ENSOSUT00000020524.1">
    <property type="protein sequence ID" value="ENSOSUP00000019889.1"/>
    <property type="gene ID" value="ENSOSUG00000013944.1"/>
</dbReference>
<evidence type="ECO:0000256" key="1">
    <source>
        <dbReference type="SAM" id="MobiDB-lite"/>
    </source>
</evidence>
<reference evidence="2" key="2">
    <citation type="submission" date="2025-09" db="UniProtKB">
        <authorList>
            <consortium name="Ensembl"/>
        </authorList>
    </citation>
    <scope>IDENTIFICATION</scope>
</reference>
<dbReference type="Proteomes" id="UP000694552">
    <property type="component" value="Unplaced"/>
</dbReference>
<accession>A0A8C8BFG5</accession>
<name>A0A8C8BFG5_9STRI</name>
<keyword evidence="3" id="KW-1185">Reference proteome</keyword>
<evidence type="ECO:0000313" key="3">
    <source>
        <dbReference type="Proteomes" id="UP000694552"/>
    </source>
</evidence>
<evidence type="ECO:0000313" key="2">
    <source>
        <dbReference type="Ensembl" id="ENSOSUP00000019889.1"/>
    </source>
</evidence>
<organism evidence="2 3">
    <name type="scientific">Otus sunia</name>
    <name type="common">Oriental scops-owl</name>
    <dbReference type="NCBI Taxonomy" id="257818"/>
    <lineage>
        <taxon>Eukaryota</taxon>
        <taxon>Metazoa</taxon>
        <taxon>Chordata</taxon>
        <taxon>Craniata</taxon>
        <taxon>Vertebrata</taxon>
        <taxon>Euteleostomi</taxon>
        <taxon>Archelosauria</taxon>
        <taxon>Archosauria</taxon>
        <taxon>Dinosauria</taxon>
        <taxon>Saurischia</taxon>
        <taxon>Theropoda</taxon>
        <taxon>Coelurosauria</taxon>
        <taxon>Aves</taxon>
        <taxon>Neognathae</taxon>
        <taxon>Neoaves</taxon>
        <taxon>Telluraves</taxon>
        <taxon>Strigiformes</taxon>
        <taxon>Strigidae</taxon>
        <taxon>Otus</taxon>
    </lineage>
</organism>
<feature type="compositionally biased region" description="Low complexity" evidence="1">
    <location>
        <begin position="307"/>
        <end position="322"/>
    </location>
</feature>